<dbReference type="InterPro" id="IPR051782">
    <property type="entry name" value="ABC_Transporter_VariousFunc"/>
</dbReference>
<evidence type="ECO:0000256" key="1">
    <source>
        <dbReference type="ARBA" id="ARBA00022448"/>
    </source>
</evidence>
<keyword evidence="6" id="KW-1185">Reference proteome</keyword>
<dbReference type="InterPro" id="IPR003593">
    <property type="entry name" value="AAA+_ATPase"/>
</dbReference>
<dbReference type="EMBL" id="VUOB01000063">
    <property type="protein sequence ID" value="KAA2254104.1"/>
    <property type="molecule type" value="Genomic_DNA"/>
</dbReference>
<evidence type="ECO:0000259" key="4">
    <source>
        <dbReference type="PROSITE" id="PS50893"/>
    </source>
</evidence>
<evidence type="ECO:0000256" key="3">
    <source>
        <dbReference type="ARBA" id="ARBA00022840"/>
    </source>
</evidence>
<proteinExistence type="predicted"/>
<dbReference type="InterPro" id="IPR003439">
    <property type="entry name" value="ABC_transporter-like_ATP-bd"/>
</dbReference>
<keyword evidence="3 5" id="KW-0067">ATP-binding</keyword>
<dbReference type="GO" id="GO:0005524">
    <property type="term" value="F:ATP binding"/>
    <property type="evidence" value="ECO:0007669"/>
    <property type="project" value="UniProtKB-KW"/>
</dbReference>
<dbReference type="Proteomes" id="UP000323454">
    <property type="component" value="Unassembled WGS sequence"/>
</dbReference>
<accession>A0A5B2WTE3</accession>
<feature type="domain" description="ABC transporter" evidence="4">
    <location>
        <begin position="2"/>
        <end position="220"/>
    </location>
</feature>
<name>A0A5B2WTE3_9PSEU</name>
<evidence type="ECO:0000256" key="2">
    <source>
        <dbReference type="ARBA" id="ARBA00022741"/>
    </source>
</evidence>
<dbReference type="Pfam" id="PF00005">
    <property type="entry name" value="ABC_tran"/>
    <property type="match status" value="1"/>
</dbReference>
<comment type="caution">
    <text evidence="5">The sequence shown here is derived from an EMBL/GenBank/DDBJ whole genome shotgun (WGS) entry which is preliminary data.</text>
</comment>
<gene>
    <name evidence="5" type="ORF">F0L68_31350</name>
</gene>
<dbReference type="SMART" id="SM00382">
    <property type="entry name" value="AAA"/>
    <property type="match status" value="1"/>
</dbReference>
<dbReference type="AlphaFoldDB" id="A0A5B2WTE3"/>
<sequence>MITVERVSKRYGRGAPVLSEVDLTLEPGVTVITGGNGSGKSTLLRIVSGTTAPTSGRVGGVPKPVGYVPERFPAGMRLSTDDYLRHMAAIRRLPTDVARARAAELLARLAFHGESTAPMATLSKGNTQKVAIAQALLAEPALLVLDEPWSGLDDAAAVVLGELLGEAVDGGAVALVTDHLGHARRLPGACLVQLRAGVLQPGAAPNSLVSIELDRAADHLDLLRAMPGVVRATAAGTRVSAVAAREHSDGLLAEALRLGCSVRGVRLQSGAAR</sequence>
<dbReference type="PANTHER" id="PTHR42939:SF1">
    <property type="entry name" value="ABC TRANSPORTER ATP-BINDING PROTEIN ALBC-RELATED"/>
    <property type="match status" value="1"/>
</dbReference>
<keyword evidence="2" id="KW-0547">Nucleotide-binding</keyword>
<dbReference type="GO" id="GO:0016887">
    <property type="term" value="F:ATP hydrolysis activity"/>
    <property type="evidence" value="ECO:0007669"/>
    <property type="project" value="InterPro"/>
</dbReference>
<dbReference type="Gene3D" id="3.40.50.300">
    <property type="entry name" value="P-loop containing nucleotide triphosphate hydrolases"/>
    <property type="match status" value="1"/>
</dbReference>
<evidence type="ECO:0000313" key="5">
    <source>
        <dbReference type="EMBL" id="KAA2254104.1"/>
    </source>
</evidence>
<dbReference type="PANTHER" id="PTHR42939">
    <property type="entry name" value="ABC TRANSPORTER ATP-BINDING PROTEIN ALBC-RELATED"/>
    <property type="match status" value="1"/>
</dbReference>
<evidence type="ECO:0000313" key="6">
    <source>
        <dbReference type="Proteomes" id="UP000323454"/>
    </source>
</evidence>
<dbReference type="OrthoDB" id="5182800at2"/>
<reference evidence="5 6" key="1">
    <citation type="submission" date="2019-09" db="EMBL/GenBank/DDBJ databases">
        <title>Goodfellowia gen. nov., a new genus of the Pseudonocardineae related to Actinoalloteichus, containing Goodfellowia coeruleoviolacea gen. nov., comb. nov. gen. nov., comb. nov.</title>
        <authorList>
            <person name="Labeda D."/>
        </authorList>
    </citation>
    <scope>NUCLEOTIDE SEQUENCE [LARGE SCALE GENOMIC DNA]</scope>
    <source>
        <strain evidence="5 6">AN110305</strain>
    </source>
</reference>
<organism evidence="5 6">
    <name type="scientific">Solihabitans fulvus</name>
    <dbReference type="NCBI Taxonomy" id="1892852"/>
    <lineage>
        <taxon>Bacteria</taxon>
        <taxon>Bacillati</taxon>
        <taxon>Actinomycetota</taxon>
        <taxon>Actinomycetes</taxon>
        <taxon>Pseudonocardiales</taxon>
        <taxon>Pseudonocardiaceae</taxon>
        <taxon>Solihabitans</taxon>
    </lineage>
</organism>
<dbReference type="RefSeq" id="WP_149853469.1">
    <property type="nucleotide sequence ID" value="NZ_VUOB01000063.1"/>
</dbReference>
<dbReference type="PROSITE" id="PS50893">
    <property type="entry name" value="ABC_TRANSPORTER_2"/>
    <property type="match status" value="1"/>
</dbReference>
<keyword evidence="1" id="KW-0813">Transport</keyword>
<reference evidence="5 6" key="2">
    <citation type="submission" date="2019-09" db="EMBL/GenBank/DDBJ databases">
        <authorList>
            <person name="Jin C."/>
        </authorList>
    </citation>
    <scope>NUCLEOTIDE SEQUENCE [LARGE SCALE GENOMIC DNA]</scope>
    <source>
        <strain evidence="5 6">AN110305</strain>
    </source>
</reference>
<dbReference type="InterPro" id="IPR027417">
    <property type="entry name" value="P-loop_NTPase"/>
</dbReference>
<dbReference type="SUPFAM" id="SSF52540">
    <property type="entry name" value="P-loop containing nucleoside triphosphate hydrolases"/>
    <property type="match status" value="1"/>
</dbReference>
<protein>
    <submittedName>
        <fullName evidence="5">ABC transporter ATP-binding protein</fullName>
    </submittedName>
</protein>